<comment type="caution">
    <text evidence="2">The sequence shown here is derived from an EMBL/GenBank/DDBJ whole genome shotgun (WGS) entry which is preliminary data.</text>
</comment>
<dbReference type="Gene3D" id="1.10.260.40">
    <property type="entry name" value="lambda repressor-like DNA-binding domains"/>
    <property type="match status" value="1"/>
</dbReference>
<dbReference type="Pfam" id="PF07022">
    <property type="entry name" value="Phage_CI_repr"/>
    <property type="match status" value="1"/>
</dbReference>
<dbReference type="InterPro" id="IPR010744">
    <property type="entry name" value="Phage_CI_N"/>
</dbReference>
<dbReference type="GO" id="GO:0045892">
    <property type="term" value="P:negative regulation of DNA-templated transcription"/>
    <property type="evidence" value="ECO:0007669"/>
    <property type="project" value="InterPro"/>
</dbReference>
<dbReference type="AlphaFoldDB" id="A0A556RS99"/>
<dbReference type="GO" id="GO:0003677">
    <property type="term" value="F:DNA binding"/>
    <property type="evidence" value="ECO:0007669"/>
    <property type="project" value="InterPro"/>
</dbReference>
<evidence type="ECO:0000313" key="3">
    <source>
        <dbReference type="Proteomes" id="UP000319138"/>
    </source>
</evidence>
<evidence type="ECO:0000313" key="2">
    <source>
        <dbReference type="EMBL" id="TSJ91778.1"/>
    </source>
</evidence>
<dbReference type="Proteomes" id="UP000319138">
    <property type="component" value="Unassembled WGS sequence"/>
</dbReference>
<name>A0A556RS99_9GAMM</name>
<gene>
    <name evidence="2" type="ORF">FPQ14_00480</name>
</gene>
<dbReference type="EMBL" id="VMHL01000001">
    <property type="protein sequence ID" value="TSJ91778.1"/>
    <property type="molecule type" value="Genomic_DNA"/>
</dbReference>
<sequence>MILIEFDNCKSVVNRIMQAYKVKKAKELAEIWGISASVIASRILRNSLPYDFVLKCFMDTNANLIWLCTGVGNPGVEGVKIENKSINLSSEDLEKLERIAFLKKDGAITDDEYSLLKNSIFSKS</sequence>
<accession>A0A556RS99</accession>
<evidence type="ECO:0000259" key="1">
    <source>
        <dbReference type="Pfam" id="PF07022"/>
    </source>
</evidence>
<reference evidence="2 3" key="1">
    <citation type="submission" date="2019-07" db="EMBL/GenBank/DDBJ databases">
        <title>Gilliamella genomes.</title>
        <authorList>
            <person name="Zheng H."/>
        </authorList>
    </citation>
    <scope>NUCLEOTIDE SEQUENCE [LARGE SCALE GENOMIC DNA]</scope>
    <source>
        <strain evidence="2 3">W8131</strain>
    </source>
</reference>
<proteinExistence type="predicted"/>
<protein>
    <submittedName>
        <fullName evidence="2">Bacteriophage CI repressor</fullName>
    </submittedName>
</protein>
<organism evidence="2 3">
    <name type="scientific">Gilliamella apicola</name>
    <dbReference type="NCBI Taxonomy" id="1196095"/>
    <lineage>
        <taxon>Bacteria</taxon>
        <taxon>Pseudomonadati</taxon>
        <taxon>Pseudomonadota</taxon>
        <taxon>Gammaproteobacteria</taxon>
        <taxon>Orbales</taxon>
        <taxon>Orbaceae</taxon>
        <taxon>Gilliamella</taxon>
    </lineage>
</organism>
<feature type="domain" description="Bacteriophage CI repressor N-terminal" evidence="1">
    <location>
        <begin position="12"/>
        <end position="73"/>
    </location>
</feature>
<dbReference type="InterPro" id="IPR010982">
    <property type="entry name" value="Lambda_DNA-bd_dom_sf"/>
</dbReference>